<feature type="transmembrane region" description="Helical" evidence="1">
    <location>
        <begin position="307"/>
        <end position="332"/>
    </location>
</feature>
<sequence>MKIDNLFFAKASFFLAIIYCLDPTGRGWGTDNIFILKFSPVLFLFVFFCANALKNIELQNRKAVKKYQIPYYIITFVMLFGSLLAYFEYGQVSSSFLSRGLLIALVCVSFFHLPFNQLDDLVSFLGRLSFYSLFFISSMVVLSKLNVNGFSNFKNIYHEEVSIIFFAGLFAFLSKSNTIKVLGVLLAIVALGLSGKNTGYLTLMILLVYVFLAVLMYTKKQQKLFVTYIIGALLIFMAGAAFIVVYFYSQYLPSGSPGVRLVTYNERFNQFLSSPFVGEFFTLNMLFELPTKKGSIVVPSHSDLLDIVAAGGIVTIYYFIAKPVLLSIWMSIKCVIEKRGDKNILLVSGLFLSSFIALSFNPIINQPRLAIFLWFSLIYVLRRNKSYENSSLRDA</sequence>
<accession>A0A7W5HK93</accession>
<feature type="transmembrane region" description="Helical" evidence="1">
    <location>
        <begin position="163"/>
        <end position="193"/>
    </location>
</feature>
<dbReference type="Proteomes" id="UP000518892">
    <property type="component" value="Unassembled WGS sequence"/>
</dbReference>
<feature type="transmembrane region" description="Helical" evidence="1">
    <location>
        <begin position="96"/>
        <end position="115"/>
    </location>
</feature>
<evidence type="ECO:0000256" key="1">
    <source>
        <dbReference type="SAM" id="Phobius"/>
    </source>
</evidence>
<reference evidence="2 3" key="1">
    <citation type="submission" date="2020-08" db="EMBL/GenBank/DDBJ databases">
        <title>Genomic Encyclopedia of Type Strains, Phase III (KMG-III): the genomes of soil and plant-associated and newly described type strains.</title>
        <authorList>
            <person name="Whitman W."/>
        </authorList>
    </citation>
    <scope>NUCLEOTIDE SEQUENCE [LARGE SCALE GENOMIC DNA]</scope>
    <source>
        <strain evidence="2 3">CECT 7744</strain>
    </source>
</reference>
<feature type="transmembrane region" description="Helical" evidence="1">
    <location>
        <begin position="225"/>
        <end position="248"/>
    </location>
</feature>
<feature type="transmembrane region" description="Helical" evidence="1">
    <location>
        <begin position="199"/>
        <end position="218"/>
    </location>
</feature>
<evidence type="ECO:0008006" key="4">
    <source>
        <dbReference type="Google" id="ProtNLM"/>
    </source>
</evidence>
<feature type="transmembrane region" description="Helical" evidence="1">
    <location>
        <begin position="69"/>
        <end position="89"/>
    </location>
</feature>
<feature type="transmembrane region" description="Helical" evidence="1">
    <location>
        <begin position="34"/>
        <end position="53"/>
    </location>
</feature>
<dbReference type="EMBL" id="JACHXR010000001">
    <property type="protein sequence ID" value="MBB3229753.1"/>
    <property type="molecule type" value="Genomic_DNA"/>
</dbReference>
<evidence type="ECO:0000313" key="2">
    <source>
        <dbReference type="EMBL" id="MBB3229753.1"/>
    </source>
</evidence>
<organism evidence="2 3">
    <name type="scientific">Halomonas stenophila</name>
    <dbReference type="NCBI Taxonomy" id="795312"/>
    <lineage>
        <taxon>Bacteria</taxon>
        <taxon>Pseudomonadati</taxon>
        <taxon>Pseudomonadota</taxon>
        <taxon>Gammaproteobacteria</taxon>
        <taxon>Oceanospirillales</taxon>
        <taxon>Halomonadaceae</taxon>
        <taxon>Halomonas</taxon>
    </lineage>
</organism>
<feature type="transmembrane region" description="Helical" evidence="1">
    <location>
        <begin position="121"/>
        <end position="142"/>
    </location>
</feature>
<keyword evidence="1" id="KW-0812">Transmembrane</keyword>
<evidence type="ECO:0000313" key="3">
    <source>
        <dbReference type="Proteomes" id="UP000518892"/>
    </source>
</evidence>
<proteinExistence type="predicted"/>
<dbReference type="AlphaFoldDB" id="A0A7W5HK93"/>
<gene>
    <name evidence="2" type="ORF">FHR97_000568</name>
</gene>
<dbReference type="RefSeq" id="WP_183382240.1">
    <property type="nucleotide sequence ID" value="NZ_JACHXR010000001.1"/>
</dbReference>
<protein>
    <recommendedName>
        <fullName evidence="4">O-antigen ligase domain-containing protein</fullName>
    </recommendedName>
</protein>
<name>A0A7W5HK93_9GAMM</name>
<feature type="transmembrane region" description="Helical" evidence="1">
    <location>
        <begin position="344"/>
        <end position="360"/>
    </location>
</feature>
<keyword evidence="1" id="KW-0472">Membrane</keyword>
<keyword evidence="3" id="KW-1185">Reference proteome</keyword>
<keyword evidence="1" id="KW-1133">Transmembrane helix</keyword>
<comment type="caution">
    <text evidence="2">The sequence shown here is derived from an EMBL/GenBank/DDBJ whole genome shotgun (WGS) entry which is preliminary data.</text>
</comment>